<keyword evidence="2" id="KW-1185">Reference proteome</keyword>
<name>A0AAV4VP45_9ARAC</name>
<evidence type="ECO:0000313" key="2">
    <source>
        <dbReference type="Proteomes" id="UP001054837"/>
    </source>
</evidence>
<dbReference type="EMBL" id="BPLQ01013294">
    <property type="protein sequence ID" value="GIY71175.1"/>
    <property type="molecule type" value="Genomic_DNA"/>
</dbReference>
<organism evidence="1 2">
    <name type="scientific">Caerostris darwini</name>
    <dbReference type="NCBI Taxonomy" id="1538125"/>
    <lineage>
        <taxon>Eukaryota</taxon>
        <taxon>Metazoa</taxon>
        <taxon>Ecdysozoa</taxon>
        <taxon>Arthropoda</taxon>
        <taxon>Chelicerata</taxon>
        <taxon>Arachnida</taxon>
        <taxon>Araneae</taxon>
        <taxon>Araneomorphae</taxon>
        <taxon>Entelegynae</taxon>
        <taxon>Araneoidea</taxon>
        <taxon>Araneidae</taxon>
        <taxon>Caerostris</taxon>
    </lineage>
</organism>
<sequence>MECILVPKGASQQNQLPCIRTLSSCLPEPGNPNSSKSISTFSEEPCFCLGSSTSSTHTERRRDIDRPTFLQNHDDVANKRVIYDHPFLDAHEGGRVEEKK</sequence>
<evidence type="ECO:0000313" key="1">
    <source>
        <dbReference type="EMBL" id="GIY71175.1"/>
    </source>
</evidence>
<proteinExistence type="predicted"/>
<reference evidence="1 2" key="1">
    <citation type="submission" date="2021-06" db="EMBL/GenBank/DDBJ databases">
        <title>Caerostris darwini draft genome.</title>
        <authorList>
            <person name="Kono N."/>
            <person name="Arakawa K."/>
        </authorList>
    </citation>
    <scope>NUCLEOTIDE SEQUENCE [LARGE SCALE GENOMIC DNA]</scope>
</reference>
<comment type="caution">
    <text evidence="1">The sequence shown here is derived from an EMBL/GenBank/DDBJ whole genome shotgun (WGS) entry which is preliminary data.</text>
</comment>
<protein>
    <submittedName>
        <fullName evidence="1">Uncharacterized protein</fullName>
    </submittedName>
</protein>
<gene>
    <name evidence="1" type="ORF">CDAR_472341</name>
</gene>
<dbReference type="AlphaFoldDB" id="A0AAV4VP45"/>
<accession>A0AAV4VP45</accession>
<dbReference type="Proteomes" id="UP001054837">
    <property type="component" value="Unassembled WGS sequence"/>
</dbReference>